<dbReference type="Pfam" id="PF15632">
    <property type="entry name" value="ATPgrasp_Ter"/>
    <property type="match status" value="1"/>
</dbReference>
<keyword evidence="1" id="KW-0547">Nucleotide-binding</keyword>
<dbReference type="Gene3D" id="3.40.50.2300">
    <property type="match status" value="1"/>
</dbReference>
<keyword evidence="1" id="KW-0067">ATP-binding</keyword>
<dbReference type="SMART" id="SM00226">
    <property type="entry name" value="LMWPc"/>
    <property type="match status" value="1"/>
</dbReference>
<organism evidence="3 4">
    <name type="scientific">Vibrio ulleungensis</name>
    <dbReference type="NCBI Taxonomy" id="2807619"/>
    <lineage>
        <taxon>Bacteria</taxon>
        <taxon>Pseudomonadati</taxon>
        <taxon>Pseudomonadota</taxon>
        <taxon>Gammaproteobacteria</taxon>
        <taxon>Vibrionales</taxon>
        <taxon>Vibrionaceae</taxon>
        <taxon>Vibrio</taxon>
    </lineage>
</organism>
<dbReference type="SUPFAM" id="SSF56059">
    <property type="entry name" value="Glutathione synthetase ATP-binding domain-like"/>
    <property type="match status" value="1"/>
</dbReference>
<dbReference type="Proteomes" id="UP000809621">
    <property type="component" value="Unassembled WGS sequence"/>
</dbReference>
<dbReference type="Pfam" id="PF01451">
    <property type="entry name" value="LMWPc"/>
    <property type="match status" value="1"/>
</dbReference>
<sequence>MSKRKRVLVIGEDSRSFLSSIRSLAKNEYEVHAISLNAQSIALRSQYLHAFKCVSQLANTESAWSHAIAQYVTEHAIELIFPCDERAIFPLLELRKSHQDFPPCAVVNEDAFYVFLDKWKTKSVAMECDIPVADAHHFENSSQIDLEAIELPVVFKPLQSYREDDIHNRGKVAIVRDTEQLKTLLDGQHQPFILEQYFEGTGEGLSVFAIEGVVKTAFAHQRLWESADGGGSSYRKSVEVDPAQLEAVKKLCEKTHMTGLAMFEFKRNPNNGKWILIEVNARVWGSIPLAVQSGIDFPSYFANYLTEPQSVHSDLYPKDYRIDQYARNLTSDFNMVRSQFQGIRRRKGLLKALKFLAIRSFESRRMLVGKERIDSFELNDTKPFFAELLDIVKLVSSFINRKVPQLRLFYRPFVRATLRKKLGNGYYNSIYFLCYGNIVRSSFAEFDLKKKLPGDTTLSIHSVGIHDPTGRQSPDMFIEAAKQFDVDLALHRSKHIRDFQLTDRDLVLFFDEKNQLFFEQNLAPAEGVNMTDLVGPLWFGRAYIDDPYGKTTQDANDSYSMINAAVERLYNDISR</sequence>
<dbReference type="EMBL" id="JAFEUM010000001">
    <property type="protein sequence ID" value="MBM7035173.1"/>
    <property type="molecule type" value="Genomic_DNA"/>
</dbReference>
<gene>
    <name evidence="3" type="ORF">JQC93_02035</name>
</gene>
<dbReference type="InterPro" id="IPR036196">
    <property type="entry name" value="Ptyr_pPase_sf"/>
</dbReference>
<evidence type="ECO:0000259" key="2">
    <source>
        <dbReference type="PROSITE" id="PS50975"/>
    </source>
</evidence>
<evidence type="ECO:0000256" key="1">
    <source>
        <dbReference type="PROSITE-ProRule" id="PRU00409"/>
    </source>
</evidence>
<name>A0ABS2HC41_9VIBR</name>
<dbReference type="RefSeq" id="WP_205156796.1">
    <property type="nucleotide sequence ID" value="NZ_JAFEUM010000001.1"/>
</dbReference>
<feature type="domain" description="ATP-grasp" evidence="2">
    <location>
        <begin position="122"/>
        <end position="306"/>
    </location>
</feature>
<proteinExistence type="predicted"/>
<dbReference type="PROSITE" id="PS50975">
    <property type="entry name" value="ATP_GRASP"/>
    <property type="match status" value="1"/>
</dbReference>
<accession>A0ABS2HC41</accession>
<comment type="caution">
    <text evidence="3">The sequence shown here is derived from an EMBL/GenBank/DDBJ whole genome shotgun (WGS) entry which is preliminary data.</text>
</comment>
<dbReference type="Gene3D" id="3.30.470.20">
    <property type="entry name" value="ATP-grasp fold, B domain"/>
    <property type="match status" value="1"/>
</dbReference>
<reference evidence="3 4" key="1">
    <citation type="submission" date="2021-02" db="EMBL/GenBank/DDBJ databases">
        <authorList>
            <person name="Park J.-S."/>
        </authorList>
    </citation>
    <scope>NUCLEOTIDE SEQUENCE [LARGE SCALE GENOMIC DNA]</scope>
    <source>
        <strain evidence="3 4">188UL20-2</strain>
    </source>
</reference>
<keyword evidence="4" id="KW-1185">Reference proteome</keyword>
<evidence type="ECO:0000313" key="3">
    <source>
        <dbReference type="EMBL" id="MBM7035173.1"/>
    </source>
</evidence>
<dbReference type="InterPro" id="IPR011761">
    <property type="entry name" value="ATP-grasp"/>
</dbReference>
<dbReference type="InterPro" id="IPR023485">
    <property type="entry name" value="Ptyr_pPase"/>
</dbReference>
<dbReference type="SUPFAM" id="SSF52788">
    <property type="entry name" value="Phosphotyrosine protein phosphatases I"/>
    <property type="match status" value="1"/>
</dbReference>
<evidence type="ECO:0000313" key="4">
    <source>
        <dbReference type="Proteomes" id="UP000809621"/>
    </source>
</evidence>
<protein>
    <submittedName>
        <fullName evidence="3">ATP-grasp domain-containing protein</fullName>
    </submittedName>
</protein>